<accession>K5W3N8</accession>
<dbReference type="HOGENOM" id="CLU_2606799_0_0_1"/>
<dbReference type="EMBL" id="JH930474">
    <property type="protein sequence ID" value="EKM53740.1"/>
    <property type="molecule type" value="Genomic_DNA"/>
</dbReference>
<name>K5W3N8_PHACS</name>
<protein>
    <recommendedName>
        <fullName evidence="3">Ketoreductase (KR) domain-containing protein</fullName>
    </recommendedName>
</protein>
<organism evidence="1 2">
    <name type="scientific">Phanerochaete carnosa (strain HHB-10118-sp)</name>
    <name type="common">White-rot fungus</name>
    <name type="synonym">Peniophora carnosa</name>
    <dbReference type="NCBI Taxonomy" id="650164"/>
    <lineage>
        <taxon>Eukaryota</taxon>
        <taxon>Fungi</taxon>
        <taxon>Dikarya</taxon>
        <taxon>Basidiomycota</taxon>
        <taxon>Agaricomycotina</taxon>
        <taxon>Agaricomycetes</taxon>
        <taxon>Polyporales</taxon>
        <taxon>Phanerochaetaceae</taxon>
        <taxon>Phanerochaete</taxon>
    </lineage>
</organism>
<evidence type="ECO:0008006" key="3">
    <source>
        <dbReference type="Google" id="ProtNLM"/>
    </source>
</evidence>
<keyword evidence="2" id="KW-1185">Reference proteome</keyword>
<dbReference type="RefSeq" id="XP_007398418.1">
    <property type="nucleotide sequence ID" value="XM_007398356.1"/>
</dbReference>
<gene>
    <name evidence="1" type="ORF">PHACADRAFT_260235</name>
</gene>
<dbReference type="OrthoDB" id="1933717at2759"/>
<dbReference type="Gene3D" id="3.40.50.720">
    <property type="entry name" value="NAD(P)-binding Rossmann-like Domain"/>
    <property type="match status" value="1"/>
</dbReference>
<dbReference type="Proteomes" id="UP000008370">
    <property type="component" value="Unassembled WGS sequence"/>
</dbReference>
<evidence type="ECO:0000313" key="2">
    <source>
        <dbReference type="Proteomes" id="UP000008370"/>
    </source>
</evidence>
<proteinExistence type="predicted"/>
<dbReference type="SUPFAM" id="SSF51735">
    <property type="entry name" value="NAD(P)-binding Rossmann-fold domains"/>
    <property type="match status" value="1"/>
</dbReference>
<dbReference type="InParanoid" id="K5W3N8"/>
<dbReference type="InterPro" id="IPR002347">
    <property type="entry name" value="SDR_fam"/>
</dbReference>
<sequence length="79" mass="8442">MGLVLLARSNLDAVKHQYVAGQHRSHPLEVLPIAADVTNTDQVAAAAAHIEATFGRIDVVHNAGYLERCGRIADSDPRG</sequence>
<dbReference type="Pfam" id="PF13561">
    <property type="entry name" value="adh_short_C2"/>
    <property type="match status" value="1"/>
</dbReference>
<dbReference type="InterPro" id="IPR036291">
    <property type="entry name" value="NAD(P)-bd_dom_sf"/>
</dbReference>
<reference evidence="1 2" key="1">
    <citation type="journal article" date="2012" name="BMC Genomics">
        <title>Comparative genomics of the white-rot fungi, Phanerochaete carnosa and P. chrysosporium, to elucidate the genetic basis of the distinct wood types they colonize.</title>
        <authorList>
            <person name="Suzuki H."/>
            <person name="MacDonald J."/>
            <person name="Syed K."/>
            <person name="Salamov A."/>
            <person name="Hori C."/>
            <person name="Aerts A."/>
            <person name="Henrissat B."/>
            <person name="Wiebenga A."/>
            <person name="vanKuyk P.A."/>
            <person name="Barry K."/>
            <person name="Lindquist E."/>
            <person name="LaButti K."/>
            <person name="Lapidus A."/>
            <person name="Lucas S."/>
            <person name="Coutinho P."/>
            <person name="Gong Y."/>
            <person name="Samejima M."/>
            <person name="Mahadevan R."/>
            <person name="Abou-Zaid M."/>
            <person name="de Vries R.P."/>
            <person name="Igarashi K."/>
            <person name="Yadav J.S."/>
            <person name="Grigoriev I.V."/>
            <person name="Master E.R."/>
        </authorList>
    </citation>
    <scope>NUCLEOTIDE SEQUENCE [LARGE SCALE GENOMIC DNA]</scope>
    <source>
        <strain evidence="1 2">HHB-10118-sp</strain>
    </source>
</reference>
<dbReference type="GeneID" id="18917671"/>
<dbReference type="AlphaFoldDB" id="K5W3N8"/>
<evidence type="ECO:0000313" key="1">
    <source>
        <dbReference type="EMBL" id="EKM53740.1"/>
    </source>
</evidence>
<dbReference type="KEGG" id="pco:PHACADRAFT_260235"/>